<dbReference type="PIRSF" id="PIRSF001221">
    <property type="entry name" value="Amidase_fungi"/>
    <property type="match status" value="1"/>
</dbReference>
<dbReference type="EMBL" id="OZ022412">
    <property type="protein sequence ID" value="CAK9442330.1"/>
    <property type="molecule type" value="Genomic_DNA"/>
</dbReference>
<dbReference type="GeneID" id="92211269"/>
<dbReference type="Proteomes" id="UP001497383">
    <property type="component" value="Chromosome 8"/>
</dbReference>
<evidence type="ECO:0000313" key="5">
    <source>
        <dbReference type="Proteomes" id="UP001497383"/>
    </source>
</evidence>
<evidence type="ECO:0000313" key="4">
    <source>
        <dbReference type="EMBL" id="CAK9442330.1"/>
    </source>
</evidence>
<comment type="similarity">
    <text evidence="1">Belongs to the amidase family.</text>
</comment>
<feature type="domain" description="Amidase" evidence="3">
    <location>
        <begin position="106"/>
        <end position="556"/>
    </location>
</feature>
<evidence type="ECO:0000259" key="3">
    <source>
        <dbReference type="Pfam" id="PF01425"/>
    </source>
</evidence>
<reference evidence="4 5" key="1">
    <citation type="submission" date="2024-03" db="EMBL/GenBank/DDBJ databases">
        <authorList>
            <person name="Brejova B."/>
        </authorList>
    </citation>
    <scope>NUCLEOTIDE SEQUENCE [LARGE SCALE GENOMIC DNA]</scope>
    <source>
        <strain evidence="4 5">CBS 14171</strain>
    </source>
</reference>
<sequence length="575" mass="64265">MSADALFEAHLTKEDFAGYEDADKFKEYIPKLEAYRKRLADAVPAEITATLPKAVEELQKEQFNAVDYLYKEKLLTPQEFEYTDAPVKTLLAKIASGEWTAVDTYKAFAKRALLAHAFTNCAMEFMLDDGLQKAEELDAYYKEHGKTVGPLHGLPVSLKEHINYKGHITHASFVSNIDNIAEESSVSVQLLGKLGAIFYVRTNQPQTLMHLDSQNNYTGLTKCPYNLLLSSGGSSSGEGAICAYGGSVVGIGSDIGGSIRAPAAYSGCHGLRPTTKRISLLGGVSALGGQESVPAVAGPMARSIDAIELWMKHYINDGKPWDYDPWANRIPWREVEVPKAEDLTIAVIRDDGLVRVSPPIRRGLDQVVEKLKAAGVKILEFTPPKTDVAYQTINKMYNCDGNYMQGSYLKKSGEPLAKLTKWNLNYGDGAKMYNVAENRQLNMTRDNLRNEYNDYFVANNVDFVLSPAYNNVAPHSEEVYNWSYTALWNILDFPTMSFQTGLKQDPELDVWTEEDKNYTYRSDLEQLENENYKPDEFKGAPIALQLTGRRYFDEEVVAASKLIVDDILKVDLLKN</sequence>
<dbReference type="SUPFAM" id="SSF75304">
    <property type="entry name" value="Amidase signature (AS) enzymes"/>
    <property type="match status" value="1"/>
</dbReference>
<accession>A0ABP0ZUN5</accession>
<keyword evidence="2" id="KW-0378">Hydrolase</keyword>
<dbReference type="Gene3D" id="3.90.1300.10">
    <property type="entry name" value="Amidase signature (AS) domain"/>
    <property type="match status" value="1"/>
</dbReference>
<proteinExistence type="inferred from homology"/>
<name>A0ABP0ZUN5_9ASCO</name>
<gene>
    <name evidence="4" type="ORF">LODBEIA_P60730</name>
</gene>
<dbReference type="InterPro" id="IPR036928">
    <property type="entry name" value="AS_sf"/>
</dbReference>
<evidence type="ECO:0000256" key="1">
    <source>
        <dbReference type="ARBA" id="ARBA00009199"/>
    </source>
</evidence>
<keyword evidence="5" id="KW-1185">Reference proteome</keyword>
<dbReference type="RefSeq" id="XP_066833011.1">
    <property type="nucleotide sequence ID" value="XM_066976476.1"/>
</dbReference>
<evidence type="ECO:0000256" key="2">
    <source>
        <dbReference type="ARBA" id="ARBA00022801"/>
    </source>
</evidence>
<protein>
    <recommendedName>
        <fullName evidence="3">Amidase domain-containing protein</fullName>
    </recommendedName>
</protein>
<dbReference type="Pfam" id="PF01425">
    <property type="entry name" value="Amidase"/>
    <property type="match status" value="1"/>
</dbReference>
<dbReference type="PANTHER" id="PTHR46072:SF4">
    <property type="entry name" value="AMIDASE C550.07-RELATED"/>
    <property type="match status" value="1"/>
</dbReference>
<dbReference type="PANTHER" id="PTHR46072">
    <property type="entry name" value="AMIDASE-RELATED-RELATED"/>
    <property type="match status" value="1"/>
</dbReference>
<organism evidence="4 5">
    <name type="scientific">Lodderomyces beijingensis</name>
    <dbReference type="NCBI Taxonomy" id="1775926"/>
    <lineage>
        <taxon>Eukaryota</taxon>
        <taxon>Fungi</taxon>
        <taxon>Dikarya</taxon>
        <taxon>Ascomycota</taxon>
        <taxon>Saccharomycotina</taxon>
        <taxon>Pichiomycetes</taxon>
        <taxon>Debaryomycetaceae</taxon>
        <taxon>Candida/Lodderomyces clade</taxon>
        <taxon>Lodderomyces</taxon>
    </lineage>
</organism>
<dbReference type="InterPro" id="IPR023631">
    <property type="entry name" value="Amidase_dom"/>
</dbReference>